<evidence type="ECO:0000313" key="14">
    <source>
        <dbReference type="Proteomes" id="UP000291822"/>
    </source>
</evidence>
<comment type="PTM">
    <text evidence="6">Activated by phosphorylation.</text>
</comment>
<dbReference type="PANTHER" id="PTHR42946">
    <property type="entry name" value="PHOSPHOHEXOSE MUTASE"/>
    <property type="match status" value="1"/>
</dbReference>
<name>A0A4R0Z0Y3_9GAMM</name>
<evidence type="ECO:0000259" key="9">
    <source>
        <dbReference type="Pfam" id="PF00408"/>
    </source>
</evidence>
<dbReference type="GO" id="GO:0005975">
    <property type="term" value="P:carbohydrate metabolic process"/>
    <property type="evidence" value="ECO:0007669"/>
    <property type="project" value="InterPro"/>
</dbReference>
<dbReference type="InterPro" id="IPR006352">
    <property type="entry name" value="GlmM_bact"/>
</dbReference>
<dbReference type="InterPro" id="IPR016066">
    <property type="entry name" value="A-D-PHexomutase_CS"/>
</dbReference>
<evidence type="ECO:0000256" key="5">
    <source>
        <dbReference type="ARBA" id="ARBA00023235"/>
    </source>
</evidence>
<dbReference type="EC" id="5.4.2.10" evidence="6 8"/>
<evidence type="ECO:0000256" key="6">
    <source>
        <dbReference type="HAMAP-Rule" id="MF_01554"/>
    </source>
</evidence>
<evidence type="ECO:0000259" key="11">
    <source>
        <dbReference type="Pfam" id="PF02879"/>
    </source>
</evidence>
<feature type="binding site" evidence="6">
    <location>
        <position position="246"/>
    </location>
    <ligand>
        <name>Mg(2+)</name>
        <dbReference type="ChEBI" id="CHEBI:18420"/>
    </ligand>
</feature>
<dbReference type="InterPro" id="IPR005841">
    <property type="entry name" value="Alpha-D-phosphohexomutase_SF"/>
</dbReference>
<dbReference type="InterPro" id="IPR036900">
    <property type="entry name" value="A-D-PHexomutase_C_sf"/>
</dbReference>
<dbReference type="SUPFAM" id="SSF53738">
    <property type="entry name" value="Phosphoglucomutase, first 3 domains"/>
    <property type="match status" value="3"/>
</dbReference>
<dbReference type="HAMAP" id="MF_01554_B">
    <property type="entry name" value="GlmM_B"/>
    <property type="match status" value="1"/>
</dbReference>
<dbReference type="Gene3D" id="3.40.120.10">
    <property type="entry name" value="Alpha-D-Glucose-1,6-Bisphosphate, subunit A, domain 3"/>
    <property type="match status" value="3"/>
</dbReference>
<dbReference type="PROSITE" id="PS00710">
    <property type="entry name" value="PGM_PMM"/>
    <property type="match status" value="1"/>
</dbReference>
<accession>A0A4R0Z0Y3</accession>
<dbReference type="GO" id="GO:0009252">
    <property type="term" value="P:peptidoglycan biosynthetic process"/>
    <property type="evidence" value="ECO:0007669"/>
    <property type="project" value="UniProtKB-ARBA"/>
</dbReference>
<comment type="cofactor">
    <cofactor evidence="6">
        <name>Mg(2+)</name>
        <dbReference type="ChEBI" id="CHEBI:18420"/>
    </cofactor>
    <text evidence="6">Binds 1 Mg(2+) ion per subunit.</text>
</comment>
<dbReference type="NCBIfam" id="TIGR01455">
    <property type="entry name" value="glmM"/>
    <property type="match status" value="1"/>
</dbReference>
<dbReference type="NCBIfam" id="NF008139">
    <property type="entry name" value="PRK10887.1"/>
    <property type="match status" value="1"/>
</dbReference>
<comment type="catalytic activity">
    <reaction evidence="6 8">
        <text>alpha-D-glucosamine 1-phosphate = D-glucosamine 6-phosphate</text>
        <dbReference type="Rhea" id="RHEA:23424"/>
        <dbReference type="ChEBI" id="CHEBI:58516"/>
        <dbReference type="ChEBI" id="CHEBI:58725"/>
        <dbReference type="EC" id="5.4.2.10"/>
    </reaction>
</comment>
<dbReference type="FunFam" id="3.30.310.50:FF:000001">
    <property type="entry name" value="Phosphoglucosamine mutase"/>
    <property type="match status" value="1"/>
</dbReference>
<dbReference type="Pfam" id="PF02880">
    <property type="entry name" value="PGM_PMM_III"/>
    <property type="match status" value="1"/>
</dbReference>
<dbReference type="GO" id="GO:0005829">
    <property type="term" value="C:cytosol"/>
    <property type="evidence" value="ECO:0007669"/>
    <property type="project" value="TreeGrafter"/>
</dbReference>
<protein>
    <recommendedName>
        <fullName evidence="6 8">Phosphoglucosamine mutase</fullName>
        <ecNumber evidence="6 8">5.4.2.10</ecNumber>
    </recommendedName>
</protein>
<evidence type="ECO:0000259" key="10">
    <source>
        <dbReference type="Pfam" id="PF02878"/>
    </source>
</evidence>
<feature type="domain" description="Alpha-D-phosphohexomutase C-terminal" evidence="9">
    <location>
        <begin position="372"/>
        <end position="438"/>
    </location>
</feature>
<proteinExistence type="inferred from homology"/>
<keyword evidence="5 6" id="KW-0413">Isomerase</keyword>
<dbReference type="GO" id="GO:0004615">
    <property type="term" value="F:phosphomannomutase activity"/>
    <property type="evidence" value="ECO:0007669"/>
    <property type="project" value="TreeGrafter"/>
</dbReference>
<dbReference type="InterPro" id="IPR005845">
    <property type="entry name" value="A-D-PHexomutase_a/b/a-II"/>
</dbReference>
<dbReference type="InterPro" id="IPR050060">
    <property type="entry name" value="Phosphoglucosamine_mutase"/>
</dbReference>
<dbReference type="InterPro" id="IPR005844">
    <property type="entry name" value="A-D-PHexomutase_a/b/a-I"/>
</dbReference>
<dbReference type="PANTHER" id="PTHR42946:SF1">
    <property type="entry name" value="PHOSPHOGLUCOMUTASE (ALPHA-D-GLUCOSE-1,6-BISPHOSPHATE-DEPENDENT)"/>
    <property type="match status" value="1"/>
</dbReference>
<evidence type="ECO:0000313" key="13">
    <source>
        <dbReference type="EMBL" id="TCI12816.1"/>
    </source>
</evidence>
<dbReference type="Gene3D" id="3.30.310.50">
    <property type="entry name" value="Alpha-D-phosphohexomutase, C-terminal domain"/>
    <property type="match status" value="1"/>
</dbReference>
<comment type="caution">
    <text evidence="13">The sequence shown here is derived from an EMBL/GenBank/DDBJ whole genome shotgun (WGS) entry which is preliminary data.</text>
</comment>
<feature type="domain" description="Alpha-D-phosphohexomutase alpha/beta/alpha" evidence="10">
    <location>
        <begin position="4"/>
        <end position="136"/>
    </location>
</feature>
<dbReference type="InterPro" id="IPR005843">
    <property type="entry name" value="A-D-PHexomutase_C"/>
</dbReference>
<dbReference type="InterPro" id="IPR016055">
    <property type="entry name" value="A-D-PHexomutase_a/b/a-I/II/III"/>
</dbReference>
<evidence type="ECO:0000256" key="2">
    <source>
        <dbReference type="ARBA" id="ARBA00022553"/>
    </source>
</evidence>
<dbReference type="InterPro" id="IPR005846">
    <property type="entry name" value="A-D-PHexomutase_a/b/a-III"/>
</dbReference>
<keyword evidence="3 6" id="KW-0479">Metal-binding</keyword>
<evidence type="ECO:0000256" key="7">
    <source>
        <dbReference type="RuleBase" id="RU004326"/>
    </source>
</evidence>
<dbReference type="Proteomes" id="UP000291822">
    <property type="component" value="Unassembled WGS sequence"/>
</dbReference>
<organism evidence="13 14">
    <name type="scientific">Dyella soli</name>
    <dbReference type="NCBI Taxonomy" id="522319"/>
    <lineage>
        <taxon>Bacteria</taxon>
        <taxon>Pseudomonadati</taxon>
        <taxon>Pseudomonadota</taxon>
        <taxon>Gammaproteobacteria</taxon>
        <taxon>Lysobacterales</taxon>
        <taxon>Rhodanobacteraceae</taxon>
        <taxon>Dyella</taxon>
    </lineage>
</organism>
<dbReference type="Pfam" id="PF00408">
    <property type="entry name" value="PGM_PMM_IV"/>
    <property type="match status" value="1"/>
</dbReference>
<dbReference type="Pfam" id="PF02879">
    <property type="entry name" value="PGM_PMM_II"/>
    <property type="match status" value="1"/>
</dbReference>
<feature type="binding site" evidence="6">
    <location>
        <position position="242"/>
    </location>
    <ligand>
        <name>Mg(2+)</name>
        <dbReference type="ChEBI" id="CHEBI:18420"/>
    </ligand>
</feature>
<gene>
    <name evidence="6" type="primary">glmM</name>
    <name evidence="13" type="ORF">EZM97_05660</name>
</gene>
<evidence type="ECO:0000256" key="8">
    <source>
        <dbReference type="RuleBase" id="RU004327"/>
    </source>
</evidence>
<comment type="similarity">
    <text evidence="1 6 7">Belongs to the phosphohexose mutase family.</text>
</comment>
<feature type="domain" description="Alpha-D-phosphohexomutase alpha/beta/alpha" evidence="11">
    <location>
        <begin position="158"/>
        <end position="255"/>
    </location>
</feature>
<sequence length="447" mass="47925">MTARKYFGTDGIRGPVGQWPISADFMLRLGRAAGVALAREGKRPKVLIGKDTRVSGYMFESALEAGLVAAGVDVGLLGPMPTPAVAFLTRSLRAQAGIVISASHNPHQDNGIKFFSASGEKLSDELEHAIEIELDAEFTTVSSEKLGKAIRIDDAVTRYTEFCKATVDEHFSLNGARIVLDCANGATYQVAPKVFRELGAEVIAIGDKPDGFNINRNVGSTHPQALREAVLEHRADLGIAFDGDGDRVQMVDRNGEIADGDDLMYVIALSWLEQGRLTGPVVGTLMSNYGLQKVLGELGVEFIRANVGDRYVMQQLKQFGGLLGGETSGHILCLDRATTGDGIVSALAVMEALNGRDLADARKGLHKMPQLMINVRADGARESLQSDEVKQALAHAEKTLEGRGRVVLRASGTEPLVRVTVEAADEAEVRHVAETLADVVKSVAERS</sequence>
<dbReference type="AlphaFoldDB" id="A0A4R0Z0Y3"/>
<keyword evidence="4 6" id="KW-0460">Magnesium</keyword>
<evidence type="ECO:0000259" key="12">
    <source>
        <dbReference type="Pfam" id="PF02880"/>
    </source>
</evidence>
<comment type="function">
    <text evidence="6 8">Catalyzes the conversion of glucosamine-6-phosphate to glucosamine-1-phosphate.</text>
</comment>
<dbReference type="GO" id="GO:0006048">
    <property type="term" value="P:UDP-N-acetylglucosamine biosynthetic process"/>
    <property type="evidence" value="ECO:0007669"/>
    <property type="project" value="TreeGrafter"/>
</dbReference>
<evidence type="ECO:0000256" key="4">
    <source>
        <dbReference type="ARBA" id="ARBA00022842"/>
    </source>
</evidence>
<feature type="domain" description="Alpha-D-phosphohexomutase alpha/beta/alpha" evidence="12">
    <location>
        <begin position="259"/>
        <end position="359"/>
    </location>
</feature>
<dbReference type="CDD" id="cd05802">
    <property type="entry name" value="GlmM"/>
    <property type="match status" value="1"/>
</dbReference>
<dbReference type="EMBL" id="SJTG01000001">
    <property type="protein sequence ID" value="TCI12816.1"/>
    <property type="molecule type" value="Genomic_DNA"/>
</dbReference>
<feature type="active site" description="Phosphoserine intermediate" evidence="6">
    <location>
        <position position="103"/>
    </location>
</feature>
<evidence type="ECO:0000256" key="3">
    <source>
        <dbReference type="ARBA" id="ARBA00022723"/>
    </source>
</evidence>
<feature type="binding site" evidence="6">
    <location>
        <position position="244"/>
    </location>
    <ligand>
        <name>Mg(2+)</name>
        <dbReference type="ChEBI" id="CHEBI:18420"/>
    </ligand>
</feature>
<keyword evidence="14" id="KW-1185">Reference proteome</keyword>
<dbReference type="PRINTS" id="PR00509">
    <property type="entry name" value="PGMPMM"/>
</dbReference>
<dbReference type="SUPFAM" id="SSF55957">
    <property type="entry name" value="Phosphoglucomutase, C-terminal domain"/>
    <property type="match status" value="1"/>
</dbReference>
<dbReference type="GO" id="GO:0008966">
    <property type="term" value="F:phosphoglucosamine mutase activity"/>
    <property type="evidence" value="ECO:0007669"/>
    <property type="project" value="UniProtKB-UniRule"/>
</dbReference>
<feature type="binding site" description="via phosphate group" evidence="6">
    <location>
        <position position="103"/>
    </location>
    <ligand>
        <name>Mg(2+)</name>
        <dbReference type="ChEBI" id="CHEBI:18420"/>
    </ligand>
</feature>
<dbReference type="FunFam" id="3.40.120.10:FF:000001">
    <property type="entry name" value="Phosphoglucosamine mutase"/>
    <property type="match status" value="1"/>
</dbReference>
<feature type="modified residue" description="Phosphoserine" evidence="6">
    <location>
        <position position="103"/>
    </location>
</feature>
<reference evidence="13 14" key="1">
    <citation type="submission" date="2019-02" db="EMBL/GenBank/DDBJ databases">
        <title>Dyella amyloliquefaciens sp. nov., isolated from forest soil.</title>
        <authorList>
            <person name="Gao Z.-H."/>
            <person name="Qiu L.-H."/>
        </authorList>
    </citation>
    <scope>NUCLEOTIDE SEQUENCE [LARGE SCALE GENOMIC DNA]</scope>
    <source>
        <strain evidence="13 14">KACC 12747</strain>
    </source>
</reference>
<dbReference type="FunFam" id="3.40.120.10:FF:000003">
    <property type="entry name" value="Phosphoglucosamine mutase"/>
    <property type="match status" value="1"/>
</dbReference>
<dbReference type="Pfam" id="PF02878">
    <property type="entry name" value="PGM_PMM_I"/>
    <property type="match status" value="1"/>
</dbReference>
<dbReference type="GO" id="GO:0000287">
    <property type="term" value="F:magnesium ion binding"/>
    <property type="evidence" value="ECO:0007669"/>
    <property type="project" value="UniProtKB-UniRule"/>
</dbReference>
<keyword evidence="2 6" id="KW-0597">Phosphoprotein</keyword>
<dbReference type="RefSeq" id="WP_131150405.1">
    <property type="nucleotide sequence ID" value="NZ_SJTG01000001.1"/>
</dbReference>
<evidence type="ECO:0000256" key="1">
    <source>
        <dbReference type="ARBA" id="ARBA00010231"/>
    </source>
</evidence>